<keyword evidence="1" id="KW-1133">Transmembrane helix</keyword>
<dbReference type="AlphaFoldDB" id="A0A699YGS1"/>
<feature type="transmembrane region" description="Helical" evidence="1">
    <location>
        <begin position="92"/>
        <end position="114"/>
    </location>
</feature>
<name>A0A699YGS1_HAELA</name>
<accession>A0A699YGS1</accession>
<evidence type="ECO:0000313" key="2">
    <source>
        <dbReference type="EMBL" id="GFH08415.1"/>
    </source>
</evidence>
<proteinExistence type="predicted"/>
<keyword evidence="1" id="KW-0472">Membrane</keyword>
<comment type="caution">
    <text evidence="2">The sequence shown here is derived from an EMBL/GenBank/DDBJ whole genome shotgun (WGS) entry which is preliminary data.</text>
</comment>
<dbReference type="Proteomes" id="UP000485058">
    <property type="component" value="Unassembled WGS sequence"/>
</dbReference>
<evidence type="ECO:0000313" key="3">
    <source>
        <dbReference type="Proteomes" id="UP000485058"/>
    </source>
</evidence>
<feature type="transmembrane region" description="Helical" evidence="1">
    <location>
        <begin position="40"/>
        <end position="57"/>
    </location>
</feature>
<reference evidence="2 3" key="1">
    <citation type="submission" date="2020-02" db="EMBL/GenBank/DDBJ databases">
        <title>Draft genome sequence of Haematococcus lacustris strain NIES-144.</title>
        <authorList>
            <person name="Morimoto D."/>
            <person name="Nakagawa S."/>
            <person name="Yoshida T."/>
            <person name="Sawayama S."/>
        </authorList>
    </citation>
    <scope>NUCLEOTIDE SEQUENCE [LARGE SCALE GENOMIC DNA]</scope>
    <source>
        <strain evidence="2 3">NIES-144</strain>
    </source>
</reference>
<dbReference type="EMBL" id="BLLF01000159">
    <property type="protein sequence ID" value="GFH08415.1"/>
    <property type="molecule type" value="Genomic_DNA"/>
</dbReference>
<gene>
    <name evidence="2" type="ORF">HaLaN_03368</name>
</gene>
<keyword evidence="3" id="KW-1185">Reference proteome</keyword>
<dbReference type="Gene3D" id="1.20.120.1770">
    <property type="match status" value="1"/>
</dbReference>
<keyword evidence="1" id="KW-0812">Transmembrane</keyword>
<sequence>MFRHIDGHDRVRAIWGHAWLQLRSVLCIAAGFAAIYRNKVGLATLILSVLSPLWGLLSFKRLGMGVVCWLLALVTIQLALRHPAVDKGLLTNVWQVAVAAIGGIMLTLLIKAWARAEEDVVAKAV</sequence>
<evidence type="ECO:0000256" key="1">
    <source>
        <dbReference type="SAM" id="Phobius"/>
    </source>
</evidence>
<protein>
    <submittedName>
        <fullName evidence="2">Cytochrome b561 domain-containing protein</fullName>
    </submittedName>
</protein>
<feature type="transmembrane region" description="Helical" evidence="1">
    <location>
        <begin position="12"/>
        <end position="34"/>
    </location>
</feature>
<organism evidence="2 3">
    <name type="scientific">Haematococcus lacustris</name>
    <name type="common">Green alga</name>
    <name type="synonym">Haematococcus pluvialis</name>
    <dbReference type="NCBI Taxonomy" id="44745"/>
    <lineage>
        <taxon>Eukaryota</taxon>
        <taxon>Viridiplantae</taxon>
        <taxon>Chlorophyta</taxon>
        <taxon>core chlorophytes</taxon>
        <taxon>Chlorophyceae</taxon>
        <taxon>CS clade</taxon>
        <taxon>Chlamydomonadales</taxon>
        <taxon>Haematococcaceae</taxon>
        <taxon>Haematococcus</taxon>
    </lineage>
</organism>
<feature type="transmembrane region" description="Helical" evidence="1">
    <location>
        <begin position="62"/>
        <end position="80"/>
    </location>
</feature>